<evidence type="ECO:0000313" key="1">
    <source>
        <dbReference type="EMBL" id="SFT58058.1"/>
    </source>
</evidence>
<keyword evidence="2" id="KW-1185">Reference proteome</keyword>
<proteinExistence type="predicted"/>
<accession>A0A1I6Z617</accession>
<dbReference type="Proteomes" id="UP000183371">
    <property type="component" value="Unassembled WGS sequence"/>
</dbReference>
<sequence>MDHPRQEKVIQMTNCLVKRRVTQIGGLQSDGYDAT</sequence>
<protein>
    <submittedName>
        <fullName evidence="1">Uncharacterized protein</fullName>
    </submittedName>
</protein>
<gene>
    <name evidence="1" type="ORF">SAMN05444141_10293</name>
</gene>
<evidence type="ECO:0000313" key="2">
    <source>
        <dbReference type="Proteomes" id="UP000183371"/>
    </source>
</evidence>
<dbReference type="EMBL" id="FPBD01000002">
    <property type="protein sequence ID" value="SFT58058.1"/>
    <property type="molecule type" value="Genomic_DNA"/>
</dbReference>
<reference evidence="2" key="1">
    <citation type="submission" date="2016-10" db="EMBL/GenBank/DDBJ databases">
        <authorList>
            <person name="Varghese N."/>
            <person name="Submissions S."/>
        </authorList>
    </citation>
    <scope>NUCLEOTIDE SEQUENCE [LARGE SCALE GENOMIC DNA]</scope>
    <source>
        <strain evidence="2">DSM 17465</strain>
    </source>
</reference>
<dbReference type="AlphaFoldDB" id="A0A1I6Z617"/>
<name>A0A1I6Z617_9HYPH</name>
<organism evidence="1 2">
    <name type="scientific">Pseudovibrio denitrificans</name>
    <dbReference type="NCBI Taxonomy" id="258256"/>
    <lineage>
        <taxon>Bacteria</taxon>
        <taxon>Pseudomonadati</taxon>
        <taxon>Pseudomonadota</taxon>
        <taxon>Alphaproteobacteria</taxon>
        <taxon>Hyphomicrobiales</taxon>
        <taxon>Stappiaceae</taxon>
        <taxon>Pseudovibrio</taxon>
    </lineage>
</organism>